<dbReference type="PROSITE" id="PS50005">
    <property type="entry name" value="TPR"/>
    <property type="match status" value="1"/>
</dbReference>
<dbReference type="OrthoDB" id="629492at2759"/>
<keyword evidence="6" id="KW-1185">Reference proteome</keyword>
<dbReference type="PROSITE" id="PS50181">
    <property type="entry name" value="FBOX"/>
    <property type="match status" value="1"/>
</dbReference>
<dbReference type="InterPro" id="IPR011990">
    <property type="entry name" value="TPR-like_helical_dom_sf"/>
</dbReference>
<dbReference type="Gene3D" id="3.80.10.10">
    <property type="entry name" value="Ribonuclease Inhibitor"/>
    <property type="match status" value="2"/>
</dbReference>
<evidence type="ECO:0000313" key="6">
    <source>
        <dbReference type="Proteomes" id="UP000242877"/>
    </source>
</evidence>
<feature type="domain" description="F-box" evidence="4">
    <location>
        <begin position="155"/>
        <end position="202"/>
    </location>
</feature>
<protein>
    <submittedName>
        <fullName evidence="5">Tetratricopeptide-like helical</fullName>
    </submittedName>
</protein>
<dbReference type="Gene3D" id="1.25.40.10">
    <property type="entry name" value="Tetratricopeptide repeat domain"/>
    <property type="match status" value="1"/>
</dbReference>
<name>A0A167WNN5_9EURO</name>
<dbReference type="Proteomes" id="UP000242877">
    <property type="component" value="Unassembled WGS sequence"/>
</dbReference>
<evidence type="ECO:0000313" key="5">
    <source>
        <dbReference type="EMBL" id="KZZ89089.1"/>
    </source>
</evidence>
<dbReference type="SMART" id="SM00028">
    <property type="entry name" value="TPR"/>
    <property type="match status" value="3"/>
</dbReference>
<dbReference type="InterPro" id="IPR032675">
    <property type="entry name" value="LRR_dom_sf"/>
</dbReference>
<dbReference type="PANTHER" id="PTHR22904:SF523">
    <property type="entry name" value="STRESS-INDUCED-PHOSPHOPROTEIN 1"/>
    <property type="match status" value="1"/>
</dbReference>
<evidence type="ECO:0000256" key="3">
    <source>
        <dbReference type="PROSITE-ProRule" id="PRU00339"/>
    </source>
</evidence>
<dbReference type="SUPFAM" id="SSF48452">
    <property type="entry name" value="TPR-like"/>
    <property type="match status" value="1"/>
</dbReference>
<dbReference type="PANTHER" id="PTHR22904">
    <property type="entry name" value="TPR REPEAT CONTAINING PROTEIN"/>
    <property type="match status" value="1"/>
</dbReference>
<sequence length="582" mass="66152">MGLPQTPAEAAEALRKYGQQQYNRGNYDAALAAFNEALGLSAADNMAILNHRAATLCMLGRTQKALEDGRQMIKMDKNDYRGYLRTACVLRLMKKHEKALEIFRYALRTLPKDSPYYKVCCCYFNSCRKTLNNRQKDIQQAERGLNIALNGPQTLDPCSIFPFEVMRLTFLHLNTRDRITLRRVSKSWKSLCQSIPEMYREMDLRSAPKRKKLTAKSLIPFLKLSNYSPTKVTLAKLSDVEASKCLTYLSRCKTVQELYLYYSADAQCDKLDVTGFSSLRILKTSRDFAMSAGDMRNVCGNLPQLEHLEIWLKAHPSDTTLLDFPTPMKNLRSLTIGALNWIKFTIPEDSPEQNMGDRFPQLEQINFIEMTLVDFPDLSKCTTLRRVGFLACSATNLPRLLLPNGVEHLSLSRTCGHIQHIDWQPQCLRSIVWNDAQRPGEDALTCLLMDHSENLVYLDLENCRDAALPIILHESIENGHLRSVTDLNVARVPLINRETIDLIIKHMPALKRLNISATQTDASSIRKLVNAKDMKLERLVCHALLTERSYQDAVTLARDHGIEIPVVKTTVPPSESLRQCAF</sequence>
<comment type="caution">
    <text evidence="5">The sequence shown here is derived from an EMBL/GenBank/DDBJ whole genome shotgun (WGS) entry which is preliminary data.</text>
</comment>
<dbReference type="SUPFAM" id="SSF81383">
    <property type="entry name" value="F-box domain"/>
    <property type="match status" value="1"/>
</dbReference>
<keyword evidence="1" id="KW-0677">Repeat</keyword>
<reference evidence="5 6" key="1">
    <citation type="journal article" date="2016" name="Genome Biol. Evol.">
        <title>Divergent and convergent evolution of fungal pathogenicity.</title>
        <authorList>
            <person name="Shang Y."/>
            <person name="Xiao G."/>
            <person name="Zheng P."/>
            <person name="Cen K."/>
            <person name="Zhan S."/>
            <person name="Wang C."/>
        </authorList>
    </citation>
    <scope>NUCLEOTIDE SEQUENCE [LARGE SCALE GENOMIC DNA]</scope>
    <source>
        <strain evidence="5 6">ARSEF 7405</strain>
    </source>
</reference>
<dbReference type="Pfam" id="PF00646">
    <property type="entry name" value="F-box"/>
    <property type="match status" value="1"/>
</dbReference>
<dbReference type="InterPro" id="IPR036047">
    <property type="entry name" value="F-box-like_dom_sf"/>
</dbReference>
<dbReference type="InterPro" id="IPR019734">
    <property type="entry name" value="TPR_rpt"/>
</dbReference>
<dbReference type="SUPFAM" id="SSF52058">
    <property type="entry name" value="L domain-like"/>
    <property type="match status" value="1"/>
</dbReference>
<dbReference type="CDD" id="cd09917">
    <property type="entry name" value="F-box_SF"/>
    <property type="match status" value="1"/>
</dbReference>
<dbReference type="InterPro" id="IPR001810">
    <property type="entry name" value="F-box_dom"/>
</dbReference>
<proteinExistence type="predicted"/>
<dbReference type="GO" id="GO:0051879">
    <property type="term" value="F:Hsp90 protein binding"/>
    <property type="evidence" value="ECO:0007669"/>
    <property type="project" value="TreeGrafter"/>
</dbReference>
<evidence type="ECO:0000259" key="4">
    <source>
        <dbReference type="PROSITE" id="PS50181"/>
    </source>
</evidence>
<dbReference type="AlphaFoldDB" id="A0A167WNN5"/>
<dbReference type="VEuPathDB" id="FungiDB:AAP_04574"/>
<dbReference type="EMBL" id="AZGZ01000022">
    <property type="protein sequence ID" value="KZZ89089.1"/>
    <property type="molecule type" value="Genomic_DNA"/>
</dbReference>
<organism evidence="5 6">
    <name type="scientific">Ascosphaera apis ARSEF 7405</name>
    <dbReference type="NCBI Taxonomy" id="392613"/>
    <lineage>
        <taxon>Eukaryota</taxon>
        <taxon>Fungi</taxon>
        <taxon>Dikarya</taxon>
        <taxon>Ascomycota</taxon>
        <taxon>Pezizomycotina</taxon>
        <taxon>Eurotiomycetes</taxon>
        <taxon>Eurotiomycetidae</taxon>
        <taxon>Onygenales</taxon>
        <taxon>Ascosphaeraceae</taxon>
        <taxon>Ascosphaera</taxon>
    </lineage>
</organism>
<keyword evidence="2 3" id="KW-0802">TPR repeat</keyword>
<feature type="repeat" description="TPR" evidence="3">
    <location>
        <begin position="11"/>
        <end position="44"/>
    </location>
</feature>
<dbReference type="SMART" id="SM00256">
    <property type="entry name" value="FBOX"/>
    <property type="match status" value="1"/>
</dbReference>
<gene>
    <name evidence="5" type="ORF">AAP_04574</name>
</gene>
<evidence type="ECO:0000256" key="2">
    <source>
        <dbReference type="ARBA" id="ARBA00022803"/>
    </source>
</evidence>
<evidence type="ECO:0000256" key="1">
    <source>
        <dbReference type="ARBA" id="ARBA00022737"/>
    </source>
</evidence>
<accession>A0A167WNN5</accession>